<dbReference type="SUPFAM" id="SSF51197">
    <property type="entry name" value="Clavaminate synthase-like"/>
    <property type="match status" value="1"/>
</dbReference>
<evidence type="ECO:0000313" key="1">
    <source>
        <dbReference type="EMBL" id="RVX10771.1"/>
    </source>
</evidence>
<proteinExistence type="predicted"/>
<protein>
    <submittedName>
        <fullName evidence="1">Uncharacterized protein</fullName>
    </submittedName>
</protein>
<reference evidence="1 2" key="1">
    <citation type="journal article" date="2018" name="PLoS Genet.">
        <title>Population sequencing reveals clonal diversity and ancestral inbreeding in the grapevine cultivar Chardonnay.</title>
        <authorList>
            <person name="Roach M.J."/>
            <person name="Johnson D.L."/>
            <person name="Bohlmann J."/>
            <person name="van Vuuren H.J."/>
            <person name="Jones S.J."/>
            <person name="Pretorius I.S."/>
            <person name="Schmidt S.A."/>
            <person name="Borneman A.R."/>
        </authorList>
    </citation>
    <scope>NUCLEOTIDE SEQUENCE [LARGE SCALE GENOMIC DNA]</scope>
    <source>
        <strain evidence="2">cv. Chardonnay</strain>
        <tissue evidence="1">Leaf</tissue>
    </source>
</reference>
<dbReference type="EMBL" id="QGNW01000033">
    <property type="protein sequence ID" value="RVX10771.1"/>
    <property type="molecule type" value="Genomic_DNA"/>
</dbReference>
<organism evidence="1 2">
    <name type="scientific">Vitis vinifera</name>
    <name type="common">Grape</name>
    <dbReference type="NCBI Taxonomy" id="29760"/>
    <lineage>
        <taxon>Eukaryota</taxon>
        <taxon>Viridiplantae</taxon>
        <taxon>Streptophyta</taxon>
        <taxon>Embryophyta</taxon>
        <taxon>Tracheophyta</taxon>
        <taxon>Spermatophyta</taxon>
        <taxon>Magnoliopsida</taxon>
        <taxon>eudicotyledons</taxon>
        <taxon>Gunneridae</taxon>
        <taxon>Pentapetalae</taxon>
        <taxon>rosids</taxon>
        <taxon>Vitales</taxon>
        <taxon>Vitaceae</taxon>
        <taxon>Viteae</taxon>
        <taxon>Vitis</taxon>
    </lineage>
</organism>
<sequence length="233" mass="26119">MEPKLACLGSSLSVPCVQAGTALTHQVPPRYLLPEQDPQFLSNYATTSMPHFLIINFRCLLSADCLDSELEKLHRACLEWGFFRGQLELMLRRKVKFECPKLPIIGILVTEEANGTMRSLYILMMWKKYGVYNGKGTYDYQVMAFGRKHAYAGATFQTLMTKLFEPARGVGKGEGLEEHKQDTKQKEEDQFMRVICVDEASNLKGAGARIYMDHICQGTCGPGRGVIGENHSG</sequence>
<dbReference type="AlphaFoldDB" id="A0A438JP78"/>
<gene>
    <name evidence="1" type="ORF">CK203_018154</name>
</gene>
<accession>A0A438JP78</accession>
<dbReference type="Proteomes" id="UP000288805">
    <property type="component" value="Unassembled WGS sequence"/>
</dbReference>
<comment type="caution">
    <text evidence="1">The sequence shown here is derived from an EMBL/GenBank/DDBJ whole genome shotgun (WGS) entry which is preliminary data.</text>
</comment>
<name>A0A438JP78_VITVI</name>
<evidence type="ECO:0000313" key="2">
    <source>
        <dbReference type="Proteomes" id="UP000288805"/>
    </source>
</evidence>